<feature type="region of interest" description="Disordered" evidence="1">
    <location>
        <begin position="463"/>
        <end position="499"/>
    </location>
</feature>
<feature type="compositionally biased region" description="Polar residues" evidence="1">
    <location>
        <begin position="1323"/>
        <end position="1349"/>
    </location>
</feature>
<dbReference type="Proteomes" id="UP000475325">
    <property type="component" value="Unassembled WGS sequence"/>
</dbReference>
<name>A0A7C8IZ73_ORBOL</name>
<feature type="region of interest" description="Disordered" evidence="1">
    <location>
        <begin position="1282"/>
        <end position="1499"/>
    </location>
</feature>
<accession>A0A7C8IZ73</accession>
<feature type="region of interest" description="Disordered" evidence="1">
    <location>
        <begin position="1188"/>
        <end position="1270"/>
    </location>
</feature>
<proteinExistence type="predicted"/>
<feature type="region of interest" description="Disordered" evidence="1">
    <location>
        <begin position="832"/>
        <end position="871"/>
    </location>
</feature>
<dbReference type="EMBL" id="WIQW01000105">
    <property type="protein sequence ID" value="KAF3083625.1"/>
    <property type="molecule type" value="Genomic_DNA"/>
</dbReference>
<protein>
    <submittedName>
        <fullName evidence="2">Uncharacterized protein</fullName>
    </submittedName>
</protein>
<evidence type="ECO:0000313" key="2">
    <source>
        <dbReference type="EMBL" id="KAF3083625.1"/>
    </source>
</evidence>
<feature type="region of interest" description="Disordered" evidence="1">
    <location>
        <begin position="1130"/>
        <end position="1173"/>
    </location>
</feature>
<feature type="region of interest" description="Disordered" evidence="1">
    <location>
        <begin position="1"/>
        <end position="83"/>
    </location>
</feature>
<evidence type="ECO:0000313" key="3">
    <source>
        <dbReference type="Proteomes" id="UP000475325"/>
    </source>
</evidence>
<feature type="compositionally biased region" description="Low complexity" evidence="1">
    <location>
        <begin position="1385"/>
        <end position="1397"/>
    </location>
</feature>
<feature type="compositionally biased region" description="Basic and acidic residues" evidence="1">
    <location>
        <begin position="1244"/>
        <end position="1270"/>
    </location>
</feature>
<evidence type="ECO:0000256" key="1">
    <source>
        <dbReference type="SAM" id="MobiDB-lite"/>
    </source>
</evidence>
<feature type="compositionally biased region" description="Polar residues" evidence="1">
    <location>
        <begin position="1438"/>
        <end position="1448"/>
    </location>
</feature>
<comment type="caution">
    <text evidence="2">The sequence shown here is derived from an EMBL/GenBank/DDBJ whole genome shotgun (WGS) entry which is preliminary data.</text>
</comment>
<feature type="region of interest" description="Disordered" evidence="1">
    <location>
        <begin position="112"/>
        <end position="147"/>
    </location>
</feature>
<gene>
    <name evidence="2" type="ORF">TWF102_000647</name>
</gene>
<feature type="compositionally biased region" description="Basic and acidic residues" evidence="1">
    <location>
        <begin position="132"/>
        <end position="142"/>
    </location>
</feature>
<reference evidence="2 3" key="1">
    <citation type="submission" date="2019-06" db="EMBL/GenBank/DDBJ databases">
        <authorList>
            <person name="Palmer J.M."/>
        </authorList>
    </citation>
    <scope>NUCLEOTIDE SEQUENCE [LARGE SCALE GENOMIC DNA]</scope>
    <source>
        <strain evidence="2 3">TWF102</strain>
    </source>
</reference>
<sequence length="1499" mass="165419">MDLFLASRERPKRPGARSSRAGSAHSSASSTASFKTARSRSSRKSSASSGRPGSSNGARSVPNSAPSSSGRTESGGRRGPQTYLRKTTEVFEAFKMLPPSLQKVEMEHKMGKWAKTPGGSSGVASKAKSGKRLPDLDDEPPRSSDAYASEEPTVLAFFESSYLPVGSITLPRIDIRNPITIDPLATKIPGQPAKFLMVRELAQLYHKANTEDLARDTWARGGIIGDGMRRKFEREQAEREDPGMRRGLGSADPIPFAPVPEATALTLAATPQPQFKFLDLIQAAAPEHLPTSTAVRPYNWVPMSAGDMSSCKTLPAIFWSTSNKEAVSVVFYMFPTARNIRYPVSVGIVEDKSVPNIAVNTAQPASQSLLKVYWSGYIDFSRPMIIPNSSIYNNPSLAAADERDFWGLWKCHFKQPTFGGHQYGMTKETSAFENPLRLRRAFESSTSFSGKYTAQMALEKPPLRLKSTFSDSTNDCDSDDETVRGYDSENGTDSDNDSMTIAMDKRLEDEASYSNSTEFCPELTPISDSEPEAKPAATNWLDAIFERPPTITLDTSVKIITPKREAKTTEQPIQCAQTPLEEVTVKEEGIIIEKGRTFEDPEEYEKSESDLDIIKTDEIEELSTFDKGILKLLNIVIGPGGWVHRIPSAHTAYMHNYPGVSDTKSLLKCYRNQCIRVAQEEEIREKGFTDLSNGPFLWDEEIHELRMEKELPINDVLRGFRKAYGIPPYIDRQIRRHHSMVVQAKKHGKVKFPVAWVPERVLDIVEKDKPIRINADGVSISRSISDSSSEDDDLLHEALYGKQGLSEKFKVAQAQTLPEKKSDLSLLENGTSSIKSPVLDPDNKNVSQGFEDGKAEAGEGGPDLTIKQDNQPTSSILFTEVSLNDDPKDNEIPGPVAAETEHLKKSSFFIECSADDDSDDDIAIPRSSLFKECNANDDSDDDKIKISKASFFIECNANDDSDDEDIKTPRPSLFTQCNAHDDSDDDDILIPTSSLFIECNANDDSDEEDIKIPKTSLFTECNANDDSGDDGIKISKSSLFTECNANDDSDGDESAQKVITHEELESPKPLFFIECNANDDSDDDTETSKASWFIECNAHDDGSDEGTQKSPTPEEIKALESSIFTECADECTEKPASLEGNSHPEDSKPLSLTECNANDDSNNDTEATESSILIGYNANDDEYNKVAQELAVPKGNNIPSPSPFTGCEANSNSTEEAPILAAQEDDTSASVEIPKSSSPAECKAYNEENNRDSQDPIIKGDDLTDANKEVKKSSLFIECNAYDDEDEDNQLSSIRKPYSERAQYHNKTYSPLSREPSAAPPNDQLSSLSPDNLRTTNRLPSEPESSSVITRAELRAMRRARMDQLGVATGDARSITRNRRPGSLPQQPDGQNNPQPQSEEPKAIKKPGKIRIPDVFLGDQKSAPRAPTQKLDQPVPPQEQSLPTINETDNSEAAPVPKQARQRPVIQRGGETNWSAQMREEGLKRRFESNNRRGPKNPF</sequence>
<feature type="compositionally biased region" description="Basic and acidic residues" evidence="1">
    <location>
        <begin position="1478"/>
        <end position="1491"/>
    </location>
</feature>
<organism evidence="2 3">
    <name type="scientific">Orbilia oligospora</name>
    <name type="common">Nematode-trapping fungus</name>
    <name type="synonym">Arthrobotrys oligospora</name>
    <dbReference type="NCBI Taxonomy" id="2813651"/>
    <lineage>
        <taxon>Eukaryota</taxon>
        <taxon>Fungi</taxon>
        <taxon>Dikarya</taxon>
        <taxon>Ascomycota</taxon>
        <taxon>Pezizomycotina</taxon>
        <taxon>Orbiliomycetes</taxon>
        <taxon>Orbiliales</taxon>
        <taxon>Orbiliaceae</taxon>
        <taxon>Orbilia</taxon>
    </lineage>
</organism>
<feature type="compositionally biased region" description="Basic and acidic residues" evidence="1">
    <location>
        <begin position="1352"/>
        <end position="1362"/>
    </location>
</feature>
<feature type="compositionally biased region" description="Low complexity" evidence="1">
    <location>
        <begin position="16"/>
        <end position="36"/>
    </location>
</feature>
<feature type="compositionally biased region" description="Low complexity" evidence="1">
    <location>
        <begin position="44"/>
        <end position="60"/>
    </location>
</feature>